<sequence>MNQAQHIKASLDRQTTQQIATNRLRLKASRCFDIQNLQSQEYDGASKMREELNGLQTLILNECQYAYYVHCFAYRL</sequence>
<accession>A0ABR0QFT5</accession>
<dbReference type="EMBL" id="JARKNE010000003">
    <property type="protein sequence ID" value="KAK5838167.1"/>
    <property type="molecule type" value="Genomic_DNA"/>
</dbReference>
<organism evidence="1 2">
    <name type="scientific">Gossypium arboreum</name>
    <name type="common">Tree cotton</name>
    <name type="synonym">Gossypium nanking</name>
    <dbReference type="NCBI Taxonomy" id="29729"/>
    <lineage>
        <taxon>Eukaryota</taxon>
        <taxon>Viridiplantae</taxon>
        <taxon>Streptophyta</taxon>
        <taxon>Embryophyta</taxon>
        <taxon>Tracheophyta</taxon>
        <taxon>Spermatophyta</taxon>
        <taxon>Magnoliopsida</taxon>
        <taxon>eudicotyledons</taxon>
        <taxon>Gunneridae</taxon>
        <taxon>Pentapetalae</taxon>
        <taxon>rosids</taxon>
        <taxon>malvids</taxon>
        <taxon>Malvales</taxon>
        <taxon>Malvaceae</taxon>
        <taxon>Malvoideae</taxon>
        <taxon>Gossypium</taxon>
    </lineage>
</organism>
<reference evidence="1 2" key="1">
    <citation type="submission" date="2023-03" db="EMBL/GenBank/DDBJ databases">
        <title>WGS of Gossypium arboreum.</title>
        <authorList>
            <person name="Yu D."/>
        </authorList>
    </citation>
    <scope>NUCLEOTIDE SEQUENCE [LARGE SCALE GENOMIC DNA]</scope>
    <source>
        <tissue evidence="1">Leaf</tissue>
    </source>
</reference>
<name>A0ABR0QFT5_GOSAR</name>
<dbReference type="PANTHER" id="PTHR45749:SF37">
    <property type="entry name" value="OS05G0311600 PROTEIN"/>
    <property type="match status" value="1"/>
</dbReference>
<evidence type="ECO:0000313" key="2">
    <source>
        <dbReference type="Proteomes" id="UP001358586"/>
    </source>
</evidence>
<protein>
    <recommendedName>
        <fullName evidence="3">UVR domain-containing protein</fullName>
    </recommendedName>
</protein>
<evidence type="ECO:0008006" key="3">
    <source>
        <dbReference type="Google" id="ProtNLM"/>
    </source>
</evidence>
<gene>
    <name evidence="1" type="ORF">PVK06_006894</name>
</gene>
<keyword evidence="2" id="KW-1185">Reference proteome</keyword>
<comment type="caution">
    <text evidence="1">The sequence shown here is derived from an EMBL/GenBank/DDBJ whole genome shotgun (WGS) entry which is preliminary data.</text>
</comment>
<evidence type="ECO:0000313" key="1">
    <source>
        <dbReference type="EMBL" id="KAK5838167.1"/>
    </source>
</evidence>
<dbReference type="PANTHER" id="PTHR45749">
    <property type="match status" value="1"/>
</dbReference>
<dbReference type="Proteomes" id="UP001358586">
    <property type="component" value="Chromosome 3"/>
</dbReference>
<proteinExistence type="predicted"/>